<organism evidence="1 2">
    <name type="scientific">Wuchereria bancrofti</name>
    <dbReference type="NCBI Taxonomy" id="6293"/>
    <lineage>
        <taxon>Eukaryota</taxon>
        <taxon>Metazoa</taxon>
        <taxon>Ecdysozoa</taxon>
        <taxon>Nematoda</taxon>
        <taxon>Chromadorea</taxon>
        <taxon>Rhabditida</taxon>
        <taxon>Spirurina</taxon>
        <taxon>Spiruromorpha</taxon>
        <taxon>Filarioidea</taxon>
        <taxon>Onchocercidae</taxon>
        <taxon>Wuchereria</taxon>
    </lineage>
</organism>
<dbReference type="Proteomes" id="UP000270924">
    <property type="component" value="Unassembled WGS sequence"/>
</dbReference>
<keyword evidence="2" id="KW-1185">Reference proteome</keyword>
<evidence type="ECO:0000313" key="2">
    <source>
        <dbReference type="Proteomes" id="UP000270924"/>
    </source>
</evidence>
<evidence type="ECO:0000313" key="1">
    <source>
        <dbReference type="EMBL" id="VDM13460.1"/>
    </source>
</evidence>
<name>A0A3P7DTU7_WUCBA</name>
<gene>
    <name evidence="1" type="ORF">WBA_LOCUS6846</name>
</gene>
<dbReference type="EMBL" id="UYWW01004372">
    <property type="protein sequence ID" value="VDM13460.1"/>
    <property type="molecule type" value="Genomic_DNA"/>
</dbReference>
<sequence>MEQMDNLVHLVKEVHLVHLVKTLPIAHVHTDV</sequence>
<dbReference type="AlphaFoldDB" id="A0A3P7DTU7"/>
<accession>A0A3P7DTU7</accession>
<reference evidence="1 2" key="1">
    <citation type="submission" date="2018-11" db="EMBL/GenBank/DDBJ databases">
        <authorList>
            <consortium name="Pathogen Informatics"/>
        </authorList>
    </citation>
    <scope>NUCLEOTIDE SEQUENCE [LARGE SCALE GENOMIC DNA]</scope>
</reference>
<proteinExistence type="predicted"/>
<protein>
    <submittedName>
        <fullName evidence="1">Uncharacterized protein</fullName>
    </submittedName>
</protein>
<dbReference type="InParanoid" id="A0A3P7DTU7"/>